<protein>
    <submittedName>
        <fullName evidence="2">Uncharacterized protein</fullName>
    </submittedName>
</protein>
<evidence type="ECO:0000313" key="3">
    <source>
        <dbReference type="Proteomes" id="UP000734854"/>
    </source>
</evidence>
<evidence type="ECO:0000256" key="1">
    <source>
        <dbReference type="SAM" id="SignalP"/>
    </source>
</evidence>
<gene>
    <name evidence="2" type="ORF">ZIOFF_003852</name>
</gene>
<dbReference type="AlphaFoldDB" id="A0A8J5LTT0"/>
<dbReference type="Proteomes" id="UP000734854">
    <property type="component" value="Unassembled WGS sequence"/>
</dbReference>
<sequence>MALPLGPRFLFLLLIQALVPPSSLQLHLDPGLIDRIVRDSAFRSYLVDHQKTAVVYNVSLPPSIPGVAAATVRFRTGSLRRHGAAVGEFRVAPGVVVRPRSRRLVVVAQNLGDLSSAYDGYRNISGFRLVSPVLGLLFYRAASVRNASVPPELEILATRGPITVDFSGLVRCSRGVDGGPCQGAHSGGGSDGALPGERCGAILVTRNSTNSSRPPLFPYPNPFLSI</sequence>
<dbReference type="Pfam" id="PF06697">
    <property type="entry name" value="DUF1191"/>
    <property type="match status" value="1"/>
</dbReference>
<name>A0A8J5LTT0_ZINOF</name>
<keyword evidence="1" id="KW-0732">Signal</keyword>
<accession>A0A8J5LTT0</accession>
<feature type="chain" id="PRO_5035273020" evidence="1">
    <location>
        <begin position="26"/>
        <end position="226"/>
    </location>
</feature>
<dbReference type="PANTHER" id="PTHR33512:SF1">
    <property type="entry name" value="PROTEIN, PUTATIVE (DUF1191)-RELATED"/>
    <property type="match status" value="1"/>
</dbReference>
<proteinExistence type="predicted"/>
<dbReference type="PANTHER" id="PTHR33512">
    <property type="entry name" value="PROTEIN, PUTATIVE (DUF1191)-RELATED"/>
    <property type="match status" value="1"/>
</dbReference>
<keyword evidence="3" id="KW-1185">Reference proteome</keyword>
<reference evidence="2 3" key="1">
    <citation type="submission" date="2020-08" db="EMBL/GenBank/DDBJ databases">
        <title>Plant Genome Project.</title>
        <authorList>
            <person name="Zhang R.-G."/>
        </authorList>
    </citation>
    <scope>NUCLEOTIDE SEQUENCE [LARGE SCALE GENOMIC DNA]</scope>
    <source>
        <tissue evidence="2">Rhizome</tissue>
    </source>
</reference>
<dbReference type="GO" id="GO:0016020">
    <property type="term" value="C:membrane"/>
    <property type="evidence" value="ECO:0007669"/>
    <property type="project" value="TreeGrafter"/>
</dbReference>
<organism evidence="2 3">
    <name type="scientific">Zingiber officinale</name>
    <name type="common">Ginger</name>
    <name type="synonym">Amomum zingiber</name>
    <dbReference type="NCBI Taxonomy" id="94328"/>
    <lineage>
        <taxon>Eukaryota</taxon>
        <taxon>Viridiplantae</taxon>
        <taxon>Streptophyta</taxon>
        <taxon>Embryophyta</taxon>
        <taxon>Tracheophyta</taxon>
        <taxon>Spermatophyta</taxon>
        <taxon>Magnoliopsida</taxon>
        <taxon>Liliopsida</taxon>
        <taxon>Zingiberales</taxon>
        <taxon>Zingiberaceae</taxon>
        <taxon>Zingiber</taxon>
    </lineage>
</organism>
<dbReference type="EMBL" id="JACMSC010000001">
    <property type="protein sequence ID" value="KAG6538724.1"/>
    <property type="molecule type" value="Genomic_DNA"/>
</dbReference>
<feature type="signal peptide" evidence="1">
    <location>
        <begin position="1"/>
        <end position="25"/>
    </location>
</feature>
<dbReference type="InterPro" id="IPR010605">
    <property type="entry name" value="DUF1191"/>
</dbReference>
<evidence type="ECO:0000313" key="2">
    <source>
        <dbReference type="EMBL" id="KAG6538724.1"/>
    </source>
</evidence>
<comment type="caution">
    <text evidence="2">The sequence shown here is derived from an EMBL/GenBank/DDBJ whole genome shotgun (WGS) entry which is preliminary data.</text>
</comment>